<gene>
    <name evidence="2" type="ORF">EOE67_14040</name>
</gene>
<feature type="transmembrane region" description="Helical" evidence="1">
    <location>
        <begin position="81"/>
        <end position="103"/>
    </location>
</feature>
<comment type="caution">
    <text evidence="2">The sequence shown here is derived from an EMBL/GenBank/DDBJ whole genome shotgun (WGS) entry which is preliminary data.</text>
</comment>
<dbReference type="AlphaFoldDB" id="A0A437QLV7"/>
<dbReference type="EMBL" id="SACS01000015">
    <property type="protein sequence ID" value="RVU35487.1"/>
    <property type="molecule type" value="Genomic_DNA"/>
</dbReference>
<evidence type="ECO:0000256" key="1">
    <source>
        <dbReference type="SAM" id="Phobius"/>
    </source>
</evidence>
<name>A0A437QLV7_9GAMM</name>
<evidence type="ECO:0008006" key="4">
    <source>
        <dbReference type="Google" id="ProtNLM"/>
    </source>
</evidence>
<sequence>MQNAVRYLGYFFVLSYLLVLAYVALTSQSLYQGKWHLQYALASLGLALLVKFVQSGTVLAVMFATMLLPLVKIVLLPSEQAFTTTAVGSFNLLFLISYLLVIYQIAKLKKQRRQQSSKPD</sequence>
<keyword evidence="1" id="KW-0472">Membrane</keyword>
<keyword evidence="1" id="KW-1133">Transmembrane helix</keyword>
<organism evidence="2 3">
    <name type="scientific">Rheinheimera riviphila</name>
    <dbReference type="NCBI Taxonomy" id="1834037"/>
    <lineage>
        <taxon>Bacteria</taxon>
        <taxon>Pseudomonadati</taxon>
        <taxon>Pseudomonadota</taxon>
        <taxon>Gammaproteobacteria</taxon>
        <taxon>Chromatiales</taxon>
        <taxon>Chromatiaceae</taxon>
        <taxon>Rheinheimera</taxon>
    </lineage>
</organism>
<evidence type="ECO:0000313" key="2">
    <source>
        <dbReference type="EMBL" id="RVU35487.1"/>
    </source>
</evidence>
<dbReference type="OrthoDB" id="9856346at2"/>
<evidence type="ECO:0000313" key="3">
    <source>
        <dbReference type="Proteomes" id="UP000283077"/>
    </source>
</evidence>
<keyword evidence="3" id="KW-1185">Reference proteome</keyword>
<feature type="transmembrane region" description="Helical" evidence="1">
    <location>
        <begin position="37"/>
        <end position="53"/>
    </location>
</feature>
<dbReference type="Proteomes" id="UP000283077">
    <property type="component" value="Unassembled WGS sequence"/>
</dbReference>
<protein>
    <recommendedName>
        <fullName evidence="4">DUF2069 domain-containing protein</fullName>
    </recommendedName>
</protein>
<feature type="transmembrane region" description="Helical" evidence="1">
    <location>
        <begin position="7"/>
        <end position="25"/>
    </location>
</feature>
<keyword evidence="1" id="KW-0812">Transmembrane</keyword>
<accession>A0A437QLV7</accession>
<proteinExistence type="predicted"/>
<dbReference type="RefSeq" id="WP_127699961.1">
    <property type="nucleotide sequence ID" value="NZ_SACS01000015.1"/>
</dbReference>
<reference evidence="2 3" key="1">
    <citation type="submission" date="2019-01" db="EMBL/GenBank/DDBJ databases">
        <authorList>
            <person name="Chen W.-M."/>
        </authorList>
    </citation>
    <scope>NUCLEOTIDE SEQUENCE [LARGE SCALE GENOMIC DNA]</scope>
    <source>
        <strain evidence="2 3">KYPC3</strain>
    </source>
</reference>